<evidence type="ECO:0000313" key="1">
    <source>
        <dbReference type="EMBL" id="QDS72193.1"/>
    </source>
</evidence>
<name>A0A517L978_9PEZI</name>
<evidence type="ECO:0008006" key="3">
    <source>
        <dbReference type="Google" id="ProtNLM"/>
    </source>
</evidence>
<gene>
    <name evidence="1" type="ORF">FKW77_005018</name>
</gene>
<evidence type="ECO:0000313" key="2">
    <source>
        <dbReference type="Proteomes" id="UP000316270"/>
    </source>
</evidence>
<protein>
    <recommendedName>
        <fullName evidence="3">Heterokaryon incompatibility domain-containing protein</fullName>
    </recommendedName>
</protein>
<dbReference type="AlphaFoldDB" id="A0A517L978"/>
<dbReference type="EMBL" id="CP042191">
    <property type="protein sequence ID" value="QDS72193.1"/>
    <property type="molecule type" value="Genomic_DNA"/>
</dbReference>
<dbReference type="OrthoDB" id="5362512at2759"/>
<accession>A0A517L978</accession>
<dbReference type="Proteomes" id="UP000316270">
    <property type="component" value="Chromosome 7"/>
</dbReference>
<reference evidence="1 2" key="1">
    <citation type="submission" date="2019-07" db="EMBL/GenBank/DDBJ databases">
        <title>Finished genome of Venturia effusa.</title>
        <authorList>
            <person name="Young C.A."/>
            <person name="Cox M.P."/>
            <person name="Ganley A.R.D."/>
            <person name="David W.J."/>
        </authorList>
    </citation>
    <scope>NUCLEOTIDE SEQUENCE [LARGE SCALE GENOMIC DNA]</scope>
    <source>
        <strain evidence="2">albino</strain>
    </source>
</reference>
<dbReference type="STRING" id="50376.A0A517L978"/>
<keyword evidence="2" id="KW-1185">Reference proteome</keyword>
<dbReference type="PANTHER" id="PTHR33112:SF9">
    <property type="entry name" value="HETEROKARYON INCOMPATIBILITY DOMAIN-CONTAINING PROTEIN"/>
    <property type="match status" value="1"/>
</dbReference>
<organism evidence="1 2">
    <name type="scientific">Venturia effusa</name>
    <dbReference type="NCBI Taxonomy" id="50376"/>
    <lineage>
        <taxon>Eukaryota</taxon>
        <taxon>Fungi</taxon>
        <taxon>Dikarya</taxon>
        <taxon>Ascomycota</taxon>
        <taxon>Pezizomycotina</taxon>
        <taxon>Dothideomycetes</taxon>
        <taxon>Pleosporomycetidae</taxon>
        <taxon>Venturiales</taxon>
        <taxon>Venturiaceae</taxon>
        <taxon>Venturia</taxon>
    </lineage>
</organism>
<dbReference type="PANTHER" id="PTHR33112">
    <property type="entry name" value="DOMAIN PROTEIN, PUTATIVE-RELATED"/>
    <property type="match status" value="1"/>
</dbReference>
<proteinExistence type="predicted"/>
<sequence length="267" mass="30527">MAGVYRTAVLTIAVGHGNDTTAGCFPNRQHLARWSGRQKGQDRVYVRFRTARGGKQKVFISETIDHDSMKGKNSPLFGRGWAFQERLLSTRILHFMDKEVFWDCRTLSDCECGQYPFLYAYDKQREQSRKFHAQISRKLDGSAEEIANARSAWYKMVRGYSKRSLSFSEDKLPAFSGLASVFRQPELGRYLAGIWESHLPGALPWTSAHQLTTDVLSDRAYRAPSWSWASSEGKLQPSMHDFASNRFKHFLPRIAIDEVPVEFGYIA</sequence>